<accession>A0A0S4L1C2</accession>
<reference evidence="1 2" key="1">
    <citation type="submission" date="2015-10" db="EMBL/GenBank/DDBJ databases">
        <authorList>
            <person name="Gilbert D.G."/>
        </authorList>
    </citation>
    <scope>NUCLEOTIDE SEQUENCE [LARGE SCALE GENOMIC DNA]</scope>
    <source>
        <strain evidence="1">COMA1</strain>
    </source>
</reference>
<name>A0A0S4L1C2_9BACT</name>
<dbReference type="EMBL" id="CZQA01000001">
    <property type="protein sequence ID" value="CUS31409.1"/>
    <property type="molecule type" value="Genomic_DNA"/>
</dbReference>
<evidence type="ECO:0000313" key="1">
    <source>
        <dbReference type="EMBL" id="CUS31409.1"/>
    </source>
</evidence>
<dbReference type="InterPro" id="IPR009200">
    <property type="entry name" value="DUF1269_membrane"/>
</dbReference>
<dbReference type="STRING" id="1742972.COMA1_10096"/>
<proteinExistence type="predicted"/>
<evidence type="ECO:0008006" key="3">
    <source>
        <dbReference type="Google" id="ProtNLM"/>
    </source>
</evidence>
<dbReference type="OrthoDB" id="275223at2"/>
<dbReference type="RefSeq" id="WP_090742206.1">
    <property type="nucleotide sequence ID" value="NZ_CZQA01000001.1"/>
</dbReference>
<dbReference type="Pfam" id="PF06897">
    <property type="entry name" value="DUF1269"/>
    <property type="match status" value="1"/>
</dbReference>
<sequence length="183" mass="19574">MSELVCIAFKDSSTADRVLNELRAMESKYVLDLEDAVIVIRDMDGKVHLKQCVDVFGGATTHGVALGMLWGGLIGLLFFNPLAGLLGSLAGGASGGAVSMGASEFGLLSDYGIPDQFIKDLGSTIQRGTSAIFLLIRNADQDKLLTGFARYEGTILKTSLSKEQEEKLRAALTHQHKQKIAKG</sequence>
<protein>
    <recommendedName>
        <fullName evidence="3">Membrane protein of uknown function UCP014873</fullName>
    </recommendedName>
</protein>
<dbReference type="AlphaFoldDB" id="A0A0S4L1C2"/>
<dbReference type="Proteomes" id="UP000199032">
    <property type="component" value="Unassembled WGS sequence"/>
</dbReference>
<keyword evidence="2" id="KW-1185">Reference proteome</keyword>
<gene>
    <name evidence="1" type="ORF">COMA1_10096</name>
</gene>
<organism evidence="1 2">
    <name type="scientific">Candidatus Nitrospira nitrosa</name>
    <dbReference type="NCBI Taxonomy" id="1742972"/>
    <lineage>
        <taxon>Bacteria</taxon>
        <taxon>Pseudomonadati</taxon>
        <taxon>Nitrospirota</taxon>
        <taxon>Nitrospiria</taxon>
        <taxon>Nitrospirales</taxon>
        <taxon>Nitrospiraceae</taxon>
        <taxon>Nitrospira</taxon>
    </lineage>
</organism>
<evidence type="ECO:0000313" key="2">
    <source>
        <dbReference type="Proteomes" id="UP000199032"/>
    </source>
</evidence>